<dbReference type="GO" id="GO:0005524">
    <property type="term" value="F:ATP binding"/>
    <property type="evidence" value="ECO:0007669"/>
    <property type="project" value="UniProtKB-UniRule"/>
</dbReference>
<keyword evidence="4 6" id="KW-0067">ATP-binding</keyword>
<accession>A0A6P6HU46</accession>
<sequence length="233" mass="25853">MAVLMDPDEDPEDTLRAHRSREKTFIFDTVFDEHASQEDVYRATTQHLVEGVVSGYNATVFAYGPSGAGKTYTMLGMDAEPGVYLRTLSDLFRAIEMRGSTDWGVSMSYLEIYNEVIRDLLNPSSGFLDLREDSRGSIQIAGLTEVSTSNAQEIMHLLTKGNRQRTQEPTAANKTSSRSHAVLQVTVRQRSRGSDLAEGVRVGKLFMVDLAGSERASQHLQHLEQLLTPQGAR</sequence>
<dbReference type="GO" id="GO:0005856">
    <property type="term" value="C:cytoskeleton"/>
    <property type="evidence" value="ECO:0007669"/>
    <property type="project" value="UniProtKB-SubCell"/>
</dbReference>
<evidence type="ECO:0000313" key="9">
    <source>
        <dbReference type="RefSeq" id="XP_025778956.1"/>
    </source>
</evidence>
<evidence type="ECO:0000259" key="7">
    <source>
        <dbReference type="PROSITE" id="PS50067"/>
    </source>
</evidence>
<dbReference type="InterPro" id="IPR036961">
    <property type="entry name" value="Kinesin_motor_dom_sf"/>
</dbReference>
<dbReference type="PRINTS" id="PR00380">
    <property type="entry name" value="KINESINHEAVY"/>
</dbReference>
<protein>
    <submittedName>
        <fullName evidence="9">Kinesin-like protein KIF19</fullName>
    </submittedName>
</protein>
<keyword evidence="8" id="KW-1185">Reference proteome</keyword>
<evidence type="ECO:0000256" key="6">
    <source>
        <dbReference type="PROSITE-ProRule" id="PRU00283"/>
    </source>
</evidence>
<evidence type="ECO:0000256" key="5">
    <source>
        <dbReference type="ARBA" id="ARBA00023212"/>
    </source>
</evidence>
<keyword evidence="2" id="KW-0963">Cytoplasm</keyword>
<feature type="domain" description="Kinesin motor" evidence="7">
    <location>
        <begin position="1"/>
        <end position="233"/>
    </location>
</feature>
<reference evidence="9" key="1">
    <citation type="submission" date="2025-08" db="UniProtKB">
        <authorList>
            <consortium name="RefSeq"/>
        </authorList>
    </citation>
    <scope>IDENTIFICATION</scope>
    <source>
        <tissue evidence="9">Blood</tissue>
    </source>
</reference>
<evidence type="ECO:0000256" key="3">
    <source>
        <dbReference type="ARBA" id="ARBA00022741"/>
    </source>
</evidence>
<dbReference type="AlphaFoldDB" id="A0A6P6HU46"/>
<dbReference type="InterPro" id="IPR019821">
    <property type="entry name" value="Kinesin_motor_CS"/>
</dbReference>
<comment type="subcellular location">
    <subcellularLocation>
        <location evidence="1">Cytoplasm</location>
        <location evidence="1">Cytoskeleton</location>
    </subcellularLocation>
</comment>
<evidence type="ECO:0000313" key="8">
    <source>
        <dbReference type="Proteomes" id="UP000515131"/>
    </source>
</evidence>
<dbReference type="GO" id="GO:0007018">
    <property type="term" value="P:microtubule-based movement"/>
    <property type="evidence" value="ECO:0007669"/>
    <property type="project" value="InterPro"/>
</dbReference>
<keyword evidence="5" id="KW-0206">Cytoskeleton</keyword>
<organism evidence="8 9">
    <name type="scientific">Puma concolor</name>
    <name type="common">Mountain lion</name>
    <name type="synonym">Felis concolor</name>
    <dbReference type="NCBI Taxonomy" id="9696"/>
    <lineage>
        <taxon>Eukaryota</taxon>
        <taxon>Metazoa</taxon>
        <taxon>Chordata</taxon>
        <taxon>Craniata</taxon>
        <taxon>Vertebrata</taxon>
        <taxon>Euteleostomi</taxon>
        <taxon>Mammalia</taxon>
        <taxon>Eutheria</taxon>
        <taxon>Laurasiatheria</taxon>
        <taxon>Carnivora</taxon>
        <taxon>Feliformia</taxon>
        <taxon>Felidae</taxon>
        <taxon>Felinae</taxon>
        <taxon>Puma</taxon>
    </lineage>
</organism>
<dbReference type="Gene3D" id="3.40.850.10">
    <property type="entry name" value="Kinesin motor domain"/>
    <property type="match status" value="1"/>
</dbReference>
<dbReference type="Pfam" id="PF00225">
    <property type="entry name" value="Kinesin"/>
    <property type="match status" value="1"/>
</dbReference>
<dbReference type="SUPFAM" id="SSF52540">
    <property type="entry name" value="P-loop containing nucleoside triphosphate hydrolases"/>
    <property type="match status" value="1"/>
</dbReference>
<dbReference type="SMART" id="SM00129">
    <property type="entry name" value="KISc"/>
    <property type="match status" value="1"/>
</dbReference>
<keyword evidence="3 6" id="KW-0547">Nucleotide-binding</keyword>
<dbReference type="KEGG" id="pcoo:112859982"/>
<name>A0A6P6HU46_PUMCO</name>
<dbReference type="PANTHER" id="PTHR47968">
    <property type="entry name" value="CENTROMERE PROTEIN E"/>
    <property type="match status" value="1"/>
</dbReference>
<dbReference type="PROSITE" id="PS00411">
    <property type="entry name" value="KINESIN_MOTOR_1"/>
    <property type="match status" value="1"/>
</dbReference>
<dbReference type="GO" id="GO:0008017">
    <property type="term" value="F:microtubule binding"/>
    <property type="evidence" value="ECO:0007669"/>
    <property type="project" value="InterPro"/>
</dbReference>
<keyword evidence="6" id="KW-0505">Motor protein</keyword>
<dbReference type="InterPro" id="IPR027640">
    <property type="entry name" value="Kinesin-like_fam"/>
</dbReference>
<evidence type="ECO:0000256" key="2">
    <source>
        <dbReference type="ARBA" id="ARBA00022490"/>
    </source>
</evidence>
<dbReference type="RefSeq" id="XP_025778956.1">
    <property type="nucleotide sequence ID" value="XM_025923171.1"/>
</dbReference>
<gene>
    <name evidence="9" type="primary">LOC112859982</name>
</gene>
<dbReference type="InterPro" id="IPR027417">
    <property type="entry name" value="P-loop_NTPase"/>
</dbReference>
<dbReference type="InterPro" id="IPR001752">
    <property type="entry name" value="Kinesin_motor_dom"/>
</dbReference>
<dbReference type="GO" id="GO:0003777">
    <property type="term" value="F:microtubule motor activity"/>
    <property type="evidence" value="ECO:0007669"/>
    <property type="project" value="InterPro"/>
</dbReference>
<dbReference type="Proteomes" id="UP000515131">
    <property type="component" value="Unplaced"/>
</dbReference>
<evidence type="ECO:0000256" key="4">
    <source>
        <dbReference type="ARBA" id="ARBA00022840"/>
    </source>
</evidence>
<feature type="binding site" evidence="6">
    <location>
        <begin position="64"/>
        <end position="71"/>
    </location>
    <ligand>
        <name>ATP</name>
        <dbReference type="ChEBI" id="CHEBI:30616"/>
    </ligand>
</feature>
<comment type="similarity">
    <text evidence="6">Belongs to the TRAFAC class myosin-kinesin ATPase superfamily. Kinesin family.</text>
</comment>
<proteinExistence type="inferred from homology"/>
<dbReference type="PROSITE" id="PS50067">
    <property type="entry name" value="KINESIN_MOTOR_2"/>
    <property type="match status" value="1"/>
</dbReference>
<evidence type="ECO:0000256" key="1">
    <source>
        <dbReference type="ARBA" id="ARBA00004245"/>
    </source>
</evidence>
<dbReference type="PANTHER" id="PTHR47968:SF69">
    <property type="entry name" value="KINESIN-LIKE PROTEIN"/>
    <property type="match status" value="1"/>
</dbReference>
<dbReference type="GeneID" id="112859982"/>